<dbReference type="GO" id="GO:0006857">
    <property type="term" value="P:oligopeptide transport"/>
    <property type="evidence" value="ECO:0007669"/>
    <property type="project" value="InterPro"/>
</dbReference>
<evidence type="ECO:0000256" key="5">
    <source>
        <dbReference type="ARBA" id="ARBA00023136"/>
    </source>
</evidence>
<feature type="transmembrane region" description="Helical" evidence="6">
    <location>
        <begin position="469"/>
        <end position="491"/>
    </location>
</feature>
<evidence type="ECO:0000256" key="3">
    <source>
        <dbReference type="ARBA" id="ARBA00022692"/>
    </source>
</evidence>
<dbReference type="Proteomes" id="UP000289738">
    <property type="component" value="Chromosome A10"/>
</dbReference>
<dbReference type="SUPFAM" id="SSF103473">
    <property type="entry name" value="MFS general substrate transporter"/>
    <property type="match status" value="4"/>
</dbReference>
<feature type="transmembrane region" description="Helical" evidence="6">
    <location>
        <begin position="1213"/>
        <end position="1234"/>
    </location>
</feature>
<dbReference type="EMBL" id="SDMP01000010">
    <property type="protein sequence ID" value="RYR32429.1"/>
    <property type="molecule type" value="Genomic_DNA"/>
</dbReference>
<dbReference type="PANTHER" id="PTHR11654">
    <property type="entry name" value="OLIGOPEPTIDE TRANSPORTER-RELATED"/>
    <property type="match status" value="1"/>
</dbReference>
<feature type="transmembrane region" description="Helical" evidence="6">
    <location>
        <begin position="813"/>
        <end position="833"/>
    </location>
</feature>
<accession>A0A445B191</accession>
<feature type="transmembrane region" description="Helical" evidence="6">
    <location>
        <begin position="596"/>
        <end position="617"/>
    </location>
</feature>
<evidence type="ECO:0000256" key="2">
    <source>
        <dbReference type="ARBA" id="ARBA00005982"/>
    </source>
</evidence>
<organism evidence="8 9">
    <name type="scientific">Arachis hypogaea</name>
    <name type="common">Peanut</name>
    <dbReference type="NCBI Taxonomy" id="3818"/>
    <lineage>
        <taxon>Eukaryota</taxon>
        <taxon>Viridiplantae</taxon>
        <taxon>Streptophyta</taxon>
        <taxon>Embryophyta</taxon>
        <taxon>Tracheophyta</taxon>
        <taxon>Spermatophyta</taxon>
        <taxon>Magnoliopsida</taxon>
        <taxon>eudicotyledons</taxon>
        <taxon>Gunneridae</taxon>
        <taxon>Pentapetalae</taxon>
        <taxon>rosids</taxon>
        <taxon>fabids</taxon>
        <taxon>Fabales</taxon>
        <taxon>Fabaceae</taxon>
        <taxon>Papilionoideae</taxon>
        <taxon>50 kb inversion clade</taxon>
        <taxon>dalbergioids sensu lato</taxon>
        <taxon>Dalbergieae</taxon>
        <taxon>Pterocarpus clade</taxon>
        <taxon>Arachis</taxon>
    </lineage>
</organism>
<feature type="transmembrane region" description="Helical" evidence="6">
    <location>
        <begin position="1087"/>
        <end position="1110"/>
    </location>
</feature>
<keyword evidence="9" id="KW-1185">Reference proteome</keyword>
<evidence type="ECO:0000256" key="6">
    <source>
        <dbReference type="SAM" id="Phobius"/>
    </source>
</evidence>
<dbReference type="GO" id="GO:0022857">
    <property type="term" value="F:transmembrane transporter activity"/>
    <property type="evidence" value="ECO:0007669"/>
    <property type="project" value="InterPro"/>
</dbReference>
<dbReference type="FunFam" id="1.20.1250.20:FF:000410">
    <property type="entry name" value="POT family protein"/>
    <property type="match status" value="1"/>
</dbReference>
<dbReference type="PROSITE" id="PS50850">
    <property type="entry name" value="MFS"/>
    <property type="match status" value="1"/>
</dbReference>
<evidence type="ECO:0000256" key="4">
    <source>
        <dbReference type="ARBA" id="ARBA00022989"/>
    </source>
</evidence>
<feature type="transmembrane region" description="Helical" evidence="6">
    <location>
        <begin position="166"/>
        <end position="185"/>
    </location>
</feature>
<feature type="transmembrane region" description="Helical" evidence="6">
    <location>
        <begin position="1376"/>
        <end position="1401"/>
    </location>
</feature>
<feature type="transmembrane region" description="Helical" evidence="6">
    <location>
        <begin position="1018"/>
        <end position="1037"/>
    </location>
</feature>
<dbReference type="InterPro" id="IPR000109">
    <property type="entry name" value="POT_fam"/>
</dbReference>
<feature type="transmembrane region" description="Helical" evidence="6">
    <location>
        <begin position="424"/>
        <end position="448"/>
    </location>
</feature>
<keyword evidence="5 6" id="KW-0472">Membrane</keyword>
<feature type="transmembrane region" description="Helical" evidence="6">
    <location>
        <begin position="96"/>
        <end position="117"/>
    </location>
</feature>
<feature type="transmembrane region" description="Helical" evidence="6">
    <location>
        <begin position="1598"/>
        <end position="1616"/>
    </location>
</feature>
<evidence type="ECO:0000313" key="9">
    <source>
        <dbReference type="Proteomes" id="UP000289738"/>
    </source>
</evidence>
<dbReference type="PROSITE" id="PS01022">
    <property type="entry name" value="PTR2_1"/>
    <property type="match status" value="3"/>
</dbReference>
<dbReference type="InterPro" id="IPR018456">
    <property type="entry name" value="PTR2_symporter_CS"/>
</dbReference>
<feature type="transmembrane region" description="Helical" evidence="6">
    <location>
        <begin position="1472"/>
        <end position="1492"/>
    </location>
</feature>
<name>A0A445B191_ARAHY</name>
<feature type="transmembrane region" description="Helical" evidence="6">
    <location>
        <begin position="1291"/>
        <end position="1312"/>
    </location>
</feature>
<feature type="transmembrane region" description="Helical" evidence="6">
    <location>
        <begin position="571"/>
        <end position="590"/>
    </location>
</feature>
<feature type="transmembrane region" description="Helical" evidence="6">
    <location>
        <begin position="191"/>
        <end position="213"/>
    </location>
</feature>
<feature type="transmembrane region" description="Helical" evidence="6">
    <location>
        <begin position="691"/>
        <end position="711"/>
    </location>
</feature>
<feature type="transmembrane region" description="Helical" evidence="6">
    <location>
        <begin position="1566"/>
        <end position="1586"/>
    </location>
</feature>
<feature type="transmembrane region" description="Helical" evidence="6">
    <location>
        <begin position="346"/>
        <end position="363"/>
    </location>
</feature>
<feature type="transmembrane region" description="Helical" evidence="6">
    <location>
        <begin position="975"/>
        <end position="998"/>
    </location>
</feature>
<feature type="transmembrane region" description="Helical" evidence="6">
    <location>
        <begin position="70"/>
        <end position="90"/>
    </location>
</feature>
<feature type="transmembrane region" description="Helical" evidence="6">
    <location>
        <begin position="1254"/>
        <end position="1271"/>
    </location>
</feature>
<feature type="transmembrane region" description="Helical" evidence="6">
    <location>
        <begin position="666"/>
        <end position="685"/>
    </location>
</feature>
<feature type="transmembrane region" description="Helical" evidence="6">
    <location>
        <begin position="931"/>
        <end position="955"/>
    </location>
</feature>
<reference evidence="8 9" key="1">
    <citation type="submission" date="2019-01" db="EMBL/GenBank/DDBJ databases">
        <title>Sequencing of cultivated peanut Arachis hypogaea provides insights into genome evolution and oil improvement.</title>
        <authorList>
            <person name="Chen X."/>
        </authorList>
    </citation>
    <scope>NUCLEOTIDE SEQUENCE [LARGE SCALE GENOMIC DNA]</scope>
    <source>
        <strain evidence="9">cv. Fuhuasheng</strain>
        <tissue evidence="8">Leaves</tissue>
    </source>
</reference>
<dbReference type="Gene3D" id="1.20.1250.20">
    <property type="entry name" value="MFS general substrate transporter like domains"/>
    <property type="match status" value="4"/>
</dbReference>
<feature type="transmembrane region" description="Helical" evidence="6">
    <location>
        <begin position="1498"/>
        <end position="1518"/>
    </location>
</feature>
<proteinExistence type="inferred from homology"/>
<feature type="transmembrane region" description="Helical" evidence="6">
    <location>
        <begin position="383"/>
        <end position="404"/>
    </location>
</feature>
<comment type="subcellular location">
    <subcellularLocation>
        <location evidence="1">Membrane</location>
        <topology evidence="1">Multi-pass membrane protein</topology>
    </subcellularLocation>
</comment>
<feature type="transmembrane region" description="Helical" evidence="6">
    <location>
        <begin position="307"/>
        <end position="326"/>
    </location>
</feature>
<evidence type="ECO:0000313" key="8">
    <source>
        <dbReference type="EMBL" id="RYR32429.1"/>
    </source>
</evidence>
<evidence type="ECO:0000256" key="1">
    <source>
        <dbReference type="ARBA" id="ARBA00004141"/>
    </source>
</evidence>
<protein>
    <recommendedName>
        <fullName evidence="7">Major facilitator superfamily (MFS) profile domain-containing protein</fullName>
    </recommendedName>
</protein>
<feature type="transmembrane region" description="Helical" evidence="6">
    <location>
        <begin position="1345"/>
        <end position="1364"/>
    </location>
</feature>
<dbReference type="Pfam" id="PF00854">
    <property type="entry name" value="PTR2"/>
    <property type="match status" value="4"/>
</dbReference>
<keyword evidence="3 6" id="KW-0812">Transmembrane</keyword>
<feature type="transmembrane region" description="Helical" evidence="6">
    <location>
        <begin position="890"/>
        <end position="911"/>
    </location>
</feature>
<dbReference type="InterPro" id="IPR036259">
    <property type="entry name" value="MFS_trans_sf"/>
</dbReference>
<keyword evidence="4 6" id="KW-1133">Transmembrane helix</keyword>
<dbReference type="InterPro" id="IPR020846">
    <property type="entry name" value="MFS_dom"/>
</dbReference>
<evidence type="ECO:0000259" key="7">
    <source>
        <dbReference type="PROSITE" id="PS50850"/>
    </source>
</evidence>
<dbReference type="GO" id="GO:0016020">
    <property type="term" value="C:membrane"/>
    <property type="evidence" value="ECO:0007669"/>
    <property type="project" value="UniProtKB-SubCell"/>
</dbReference>
<comment type="caution">
    <text evidence="8">The sequence shown here is derived from an EMBL/GenBank/DDBJ whole genome shotgun (WGS) entry which is preliminary data.</text>
</comment>
<sequence length="1679" mass="188101">MALIKSSSCSESERDIRKGLIRHGQHHTNTIKGVEFAQQFAFTGLSSNLITYLTNEIHESITEATKNVNTWLGVSSLFPLLGGFIADSYLGRFNTVVISSFIYLLGMILMMISVSILKNDKLFFISLYVLAMGDGGHKPCVQTFAADQFDGNMEDQREAKSSFFNWWYLAIVLACTSSVFLVVYIQDNVGWAAALALPSGVWTVAIAVFFIGIKRYKTETPKGSSFISIAQVLVASCRKWNLKHDTSVYYYGDHYHDQIEHTDQLRFLDKAMMMDEHDATNNTREPWRLSSITQVEEVKLVLRLIPIWLNCLMFVVVQNQMSTFFIKQGSTLNRTIGKTGFQIPPASLQGVVGIVILCGVPIYDRVFVPIARKFTKHPSGITVLQRIGVGLVLSILNMVVSALVEAKRIAIAIQYNLVDDPKLIIPLSIWWLLPQYAILGTADALAVVGLQELFYSQMPEGLRSLGAAAYVSLFGVGSFVANAIIDVVIAITSRIGYKWLGNNLNKAHLDYYYWLLAGLGALNLCVYLRIANGVEFAQQFAFIGLSSNLITYLTNELQETLIEATKNINTWVFVSSVFPLLGAFIADSYIGRFKTVTISSFVYLLGMIFMTLSVSILKHDKLFFVALYVFSVGDGGIKSCVQPFAADQFDEEKEEQREAKSSFFNYWYLVVVLANSSAVFFIVYVQDNIGWTVGLGLPVGVWTVAIAVFLIGTKRYKRENPKGSPFTTIAQVLVAASLKWRLKHLPTHDTSLCYYGLDDDHHPLPTLEHTHHLKFLNKAMMIDENDASSKSRNPWRLCSVTQVEEVKLVLRLIPIWLCCVMFFVVQSQLVTFFPKQGSTMRRHIGSKFEIPPASLLGFVGIVMLCEIPVYDRVFVPVARKFTKHHSGITLLQKIGVGLFLSILNMIVSALVEAKRVGVAKQHNLIDDPNSILPISIWWLLPQYILSGTSDVFTIIGLQELFYDQMPEGLRSLGAAAFVTLYGVGSFFSNAIIVIMVAITSRIGEKWFGNNLNKAHLDYFYWLLAGLSVFNLCVYLWIAKGFVYKKAPLWLTTTATFPLKPPKRVAGMLPSSSHVWNLRSDLLRWDNFGWTLGIGLLPGMWAIALVFFFLGMKRYKKEGPRGSPFTSIAQVFVAALRKWRVKDTSNNEKYWYEHEISLHSSGHSISPTLDHTNQFRFLDKAMIIDEHDVANNTRDPWRLCTLNQVEEVKLVLRLIPIWLSCLMFVVVQSQLATFFVKQGSTMNRSLGPNFQIPPASLQGVVGVIILFAVASYDRIFVPIVRKFTGHQSGITVLQRIGIGLFCSTLCMVVSALVEGKRINAANQHKNNYNTIEGFSPMNIWWLLPQYAILGVADAFTVVGLQELFYTQMPEAMRSVGAAAFLSVLGIGNFVANAIIDIVVEITSKSGGKWLVGNNLNKAHLDYFYWVLAGLSALSLVVEFAESFAITGLRANLITYLTNELDESLSEATKNINTWNGVLLLFPLLGGFIADSYLGRFTTIILSSLICLLGMVLLTISVSLENHHEKLFFIALYIASVGDGGHRPCLQTFAADQFDDGTAEERDAKSSFFNWWFLTQVFAAISAVFFLGYLQENVGWNKAMALQTIVWIISLSIFLVGIKRYKKQSPTGSPFTNIAQVFVAAFHKRHVKATLHHAHGVSEQHTDQYRIIEREFLPKTFHHNI</sequence>
<feature type="domain" description="Major facilitator superfamily (MFS) profile" evidence="7">
    <location>
        <begin position="1426"/>
        <end position="1679"/>
    </location>
</feature>
<comment type="similarity">
    <text evidence="2">Belongs to the major facilitator superfamily. Proton-dependent oligopeptide transporter (POT/PTR) (TC 2.A.17) family.</text>
</comment>
<gene>
    <name evidence="8" type="ORF">Ahy_A10g046996</name>
</gene>
<feature type="transmembrane region" description="Helical" evidence="6">
    <location>
        <begin position="1421"/>
        <end position="1439"/>
    </location>
</feature>
<feature type="transmembrane region" description="Helical" evidence="6">
    <location>
        <begin position="511"/>
        <end position="530"/>
    </location>
</feature>